<dbReference type="InterPro" id="IPR039374">
    <property type="entry name" value="SIP_fam"/>
</dbReference>
<reference evidence="3" key="1">
    <citation type="submission" date="2021-01" db="EMBL/GenBank/DDBJ databases">
        <title>Tabrizicola alba sp. nov. a motile alkaliphilic bacterium isolated from a soda lake.</title>
        <authorList>
            <person name="Szuroczki S."/>
            <person name="Abbaszade G."/>
            <person name="Schumann P."/>
            <person name="Toth E."/>
        </authorList>
    </citation>
    <scope>NUCLEOTIDE SEQUENCE</scope>
    <source>
        <strain evidence="3">DMG-N-6</strain>
    </source>
</reference>
<dbReference type="PANTHER" id="PTHR30157">
    <property type="entry name" value="FERRIC REDUCTASE, NADPH-DEPENDENT"/>
    <property type="match status" value="1"/>
</dbReference>
<dbReference type="SUPFAM" id="SSF63380">
    <property type="entry name" value="Riboflavin synthase domain-like"/>
    <property type="match status" value="1"/>
</dbReference>
<dbReference type="PROSITE" id="PS51384">
    <property type="entry name" value="FAD_FR"/>
    <property type="match status" value="1"/>
</dbReference>
<evidence type="ECO:0000313" key="4">
    <source>
        <dbReference type="Proteomes" id="UP000648908"/>
    </source>
</evidence>
<dbReference type="Gene3D" id="2.40.30.10">
    <property type="entry name" value="Translation factors"/>
    <property type="match status" value="1"/>
</dbReference>
<evidence type="ECO:0000313" key="3">
    <source>
        <dbReference type="EMBL" id="MBL4919031.1"/>
    </source>
</evidence>
<dbReference type="Gene3D" id="3.40.50.80">
    <property type="entry name" value="Nucleotide-binding domain of ferredoxin-NADP reductase (FNR) module"/>
    <property type="match status" value="1"/>
</dbReference>
<dbReference type="InterPro" id="IPR017927">
    <property type="entry name" value="FAD-bd_FR_type"/>
</dbReference>
<evidence type="ECO:0000256" key="1">
    <source>
        <dbReference type="ARBA" id="ARBA00035644"/>
    </source>
</evidence>
<name>A0A8K0VC81_9RHOB</name>
<dbReference type="CDD" id="cd06193">
    <property type="entry name" value="siderophore_interacting"/>
    <property type="match status" value="1"/>
</dbReference>
<feature type="domain" description="FAD-binding FR-type" evidence="2">
    <location>
        <begin position="105"/>
        <end position="226"/>
    </location>
</feature>
<dbReference type="Pfam" id="PF04954">
    <property type="entry name" value="SIP"/>
    <property type="match status" value="1"/>
</dbReference>
<accession>A0A8K0VC81</accession>
<dbReference type="AlphaFoldDB" id="A0A8K0VC81"/>
<comment type="caution">
    <text evidence="3">The sequence shown here is derived from an EMBL/GenBank/DDBJ whole genome shotgun (WGS) entry which is preliminary data.</text>
</comment>
<dbReference type="InterPro" id="IPR017938">
    <property type="entry name" value="Riboflavin_synthase-like_b-brl"/>
</dbReference>
<dbReference type="PANTHER" id="PTHR30157:SF0">
    <property type="entry name" value="NADPH-DEPENDENT FERRIC-CHELATE REDUCTASE"/>
    <property type="match status" value="1"/>
</dbReference>
<keyword evidence="4" id="KW-1185">Reference proteome</keyword>
<organism evidence="3 4">
    <name type="scientific">Szabonella alba</name>
    <dbReference type="NCBI Taxonomy" id="2804194"/>
    <lineage>
        <taxon>Bacteria</taxon>
        <taxon>Pseudomonadati</taxon>
        <taxon>Pseudomonadota</taxon>
        <taxon>Alphaproteobacteria</taxon>
        <taxon>Rhodobacterales</taxon>
        <taxon>Paracoccaceae</taxon>
        <taxon>Szabonella</taxon>
    </lineage>
</organism>
<evidence type="ECO:0000259" key="2">
    <source>
        <dbReference type="PROSITE" id="PS51384"/>
    </source>
</evidence>
<dbReference type="InterPro" id="IPR039261">
    <property type="entry name" value="FNR_nucleotide-bd"/>
</dbReference>
<dbReference type="Proteomes" id="UP000648908">
    <property type="component" value="Unassembled WGS sequence"/>
</dbReference>
<dbReference type="GO" id="GO:0016491">
    <property type="term" value="F:oxidoreductase activity"/>
    <property type="evidence" value="ECO:0007669"/>
    <property type="project" value="InterPro"/>
</dbReference>
<dbReference type="Pfam" id="PF08021">
    <property type="entry name" value="FAD_binding_9"/>
    <property type="match status" value="1"/>
</dbReference>
<protein>
    <submittedName>
        <fullName evidence="3">Siderophore-interacting protein</fullName>
    </submittedName>
</protein>
<sequence length="345" mass="36967">MGFASTAQGTLSPVGWAEIEGFARNLSEFCKLHVTPDHVLTAVMEAGEIRLHWHAGRAGVRLSAQNDEGLQNLRDTLGYLLEVASEGLAAGLSWQEGPSEGQPPPNFRQARVLRSDRISPGFQRIRLAADALDFMARTGLHLRLLQPRDPAQPQWPRLAANGRTVWPGAGQLHMPVYTIRAIDAAAGWLEVDIFLHGKGPTCAWARDARPGDVVGLTGPGGGWLPDGASLCLGGDETALPVLARILETLPASVTGEVVIELGDMADRQALRAPPGINLHWLRRGRDLPLRRAFVETVGRMRGVSPGVGVVFGGEKSDAQTIRASLKEDAKGQGQTTVAAYWTASA</sequence>
<comment type="similarity">
    <text evidence="1">Belongs to the SIP oxidoreductase family.</text>
</comment>
<dbReference type="InterPro" id="IPR013113">
    <property type="entry name" value="SIP_FAD-bd"/>
</dbReference>
<gene>
    <name evidence="3" type="ORF">JL811_17550</name>
</gene>
<dbReference type="InterPro" id="IPR007037">
    <property type="entry name" value="SIP_rossman_dom"/>
</dbReference>
<dbReference type="RefSeq" id="WP_202690007.1">
    <property type="nucleotide sequence ID" value="NZ_JAESVN010000011.1"/>
</dbReference>
<dbReference type="EMBL" id="JAESVN010000011">
    <property type="protein sequence ID" value="MBL4919031.1"/>
    <property type="molecule type" value="Genomic_DNA"/>
</dbReference>
<proteinExistence type="inferred from homology"/>